<organism evidence="2">
    <name type="scientific">Arundo donax</name>
    <name type="common">Giant reed</name>
    <name type="synonym">Donax arundinaceus</name>
    <dbReference type="NCBI Taxonomy" id="35708"/>
    <lineage>
        <taxon>Eukaryota</taxon>
        <taxon>Viridiplantae</taxon>
        <taxon>Streptophyta</taxon>
        <taxon>Embryophyta</taxon>
        <taxon>Tracheophyta</taxon>
        <taxon>Spermatophyta</taxon>
        <taxon>Magnoliopsida</taxon>
        <taxon>Liliopsida</taxon>
        <taxon>Poales</taxon>
        <taxon>Poaceae</taxon>
        <taxon>PACMAD clade</taxon>
        <taxon>Arundinoideae</taxon>
        <taxon>Arundineae</taxon>
        <taxon>Arundo</taxon>
    </lineage>
</organism>
<evidence type="ECO:0000256" key="1">
    <source>
        <dbReference type="SAM" id="MobiDB-lite"/>
    </source>
</evidence>
<proteinExistence type="predicted"/>
<dbReference type="EMBL" id="GBRH01207289">
    <property type="protein sequence ID" value="JAD90606.1"/>
    <property type="molecule type" value="Transcribed_RNA"/>
</dbReference>
<protein>
    <submittedName>
        <fullName evidence="2">Uncharacterized protein</fullName>
    </submittedName>
</protein>
<accession>A0A0A9DS68</accession>
<reference evidence="2" key="2">
    <citation type="journal article" date="2015" name="Data Brief">
        <title>Shoot transcriptome of the giant reed, Arundo donax.</title>
        <authorList>
            <person name="Barrero R.A."/>
            <person name="Guerrero F.D."/>
            <person name="Moolhuijzen P."/>
            <person name="Goolsby J.A."/>
            <person name="Tidwell J."/>
            <person name="Bellgard S.E."/>
            <person name="Bellgard M.I."/>
        </authorList>
    </citation>
    <scope>NUCLEOTIDE SEQUENCE</scope>
    <source>
        <tissue evidence="2">Shoot tissue taken approximately 20 cm above the soil surface</tissue>
    </source>
</reference>
<sequence length="119" mass="12207">MPSSTCTTSSPVAGLRLWWHGVPRAWRHSRPVGSTSDSVDDDDKLSPPDGYSPYLFLTPPPPPPTASVSSSSASSSVSSASSSSSSSAIRTYSMAGATTSRLSAVRGAVAAATWPPRAP</sequence>
<dbReference type="AlphaFoldDB" id="A0A0A9DS68"/>
<name>A0A0A9DS68_ARUDO</name>
<reference evidence="2" key="1">
    <citation type="submission" date="2014-09" db="EMBL/GenBank/DDBJ databases">
        <authorList>
            <person name="Magalhaes I.L.F."/>
            <person name="Oliveira U."/>
            <person name="Santos F.R."/>
            <person name="Vidigal T.H.D.A."/>
            <person name="Brescovit A.D."/>
            <person name="Santos A.J."/>
        </authorList>
    </citation>
    <scope>NUCLEOTIDE SEQUENCE</scope>
    <source>
        <tissue evidence="2">Shoot tissue taken approximately 20 cm above the soil surface</tissue>
    </source>
</reference>
<evidence type="ECO:0000313" key="2">
    <source>
        <dbReference type="EMBL" id="JAD90606.1"/>
    </source>
</evidence>
<feature type="region of interest" description="Disordered" evidence="1">
    <location>
        <begin position="27"/>
        <end position="90"/>
    </location>
</feature>
<feature type="compositionally biased region" description="Low complexity" evidence="1">
    <location>
        <begin position="66"/>
        <end position="88"/>
    </location>
</feature>